<protein>
    <submittedName>
        <fullName evidence="1">Uncharacterized protein</fullName>
    </submittedName>
</protein>
<evidence type="ECO:0000313" key="1">
    <source>
        <dbReference type="EMBL" id="MEM5422206.1"/>
    </source>
</evidence>
<name>A0ABU9RQ56_9BURK</name>
<proteinExistence type="predicted"/>
<evidence type="ECO:0000313" key="2">
    <source>
        <dbReference type="Proteomes" id="UP001489897"/>
    </source>
</evidence>
<dbReference type="Pfam" id="PF26207">
    <property type="entry name" value="Phage_phiTE_015"/>
    <property type="match status" value="1"/>
</dbReference>
<keyword evidence="2" id="KW-1185">Reference proteome</keyword>
<dbReference type="InterPro" id="IPR058601">
    <property type="entry name" value="Phage_phiTE_015-like"/>
</dbReference>
<dbReference type="Proteomes" id="UP001489897">
    <property type="component" value="Unassembled WGS sequence"/>
</dbReference>
<reference evidence="1 2" key="1">
    <citation type="submission" date="2024-01" db="EMBL/GenBank/DDBJ databases">
        <title>The diversity of rhizobia nodulating Mimosa spp. in eleven states of Brazil covering several biomes is determined by host plant, location, and edaphic factors.</title>
        <authorList>
            <person name="Rouws L."/>
            <person name="Barauna A."/>
            <person name="Beukes C."/>
            <person name="De Faria S.M."/>
            <person name="Gross E."/>
            <person name="Dos Reis Junior F.B."/>
            <person name="Simon M."/>
            <person name="Maluk M."/>
            <person name="Odee D.W."/>
            <person name="Kenicer G."/>
            <person name="Young J.P.W."/>
            <person name="Reis V.M."/>
            <person name="Zilli J."/>
            <person name="James E.K."/>
        </authorList>
    </citation>
    <scope>NUCLEOTIDE SEQUENCE [LARGE SCALE GENOMIC DNA]</scope>
    <source>
        <strain evidence="1 2">JPY167</strain>
    </source>
</reference>
<gene>
    <name evidence="1" type="ORF">VSR73_14185</name>
</gene>
<organism evidence="1 2">
    <name type="scientific">Paraburkholderia ferrariae</name>
    <dbReference type="NCBI Taxonomy" id="386056"/>
    <lineage>
        <taxon>Bacteria</taxon>
        <taxon>Pseudomonadati</taxon>
        <taxon>Pseudomonadota</taxon>
        <taxon>Betaproteobacteria</taxon>
        <taxon>Burkholderiales</taxon>
        <taxon>Burkholderiaceae</taxon>
        <taxon>Paraburkholderia</taxon>
    </lineage>
</organism>
<comment type="caution">
    <text evidence="1">The sequence shown here is derived from an EMBL/GenBank/DDBJ whole genome shotgun (WGS) entry which is preliminary data.</text>
</comment>
<sequence length="198" mass="22667">MSPPRFAWSTPFDFLMPAIIAGPALKRLTNNAEKFAIFRGQFFCGACDNIGIRNVVRVLPRDVFVILPTRKKKHASTSNVDEVSAPHKSVHVREEASLKRPSRREIFEALYRTHYLQVHTRLPDALERDQNDDYSQSGAQIAWEIWQAAHSHAIELAAQQCERRQNQHAHQDHKAICRICACDIRALQTDAERDEDVT</sequence>
<dbReference type="RefSeq" id="WP_342947232.1">
    <property type="nucleotide sequence ID" value="NZ_JAYMRV010000004.1"/>
</dbReference>
<accession>A0ABU9RQ56</accession>
<dbReference type="EMBL" id="JAYMRV010000004">
    <property type="protein sequence ID" value="MEM5422206.1"/>
    <property type="molecule type" value="Genomic_DNA"/>
</dbReference>